<protein>
    <submittedName>
        <fullName evidence="2">Uncharacterized protein</fullName>
    </submittedName>
</protein>
<keyword evidence="1" id="KW-0472">Membrane</keyword>
<evidence type="ECO:0000256" key="1">
    <source>
        <dbReference type="SAM" id="Phobius"/>
    </source>
</evidence>
<feature type="transmembrane region" description="Helical" evidence="1">
    <location>
        <begin position="462"/>
        <end position="485"/>
    </location>
</feature>
<dbReference type="GeneID" id="54294138"/>
<feature type="transmembrane region" description="Helical" evidence="1">
    <location>
        <begin position="20"/>
        <end position="41"/>
    </location>
</feature>
<dbReference type="AlphaFoldDB" id="A0A6A6BJN9"/>
<reference evidence="2" key="1">
    <citation type="journal article" date="2020" name="Stud. Mycol.">
        <title>101 Dothideomycetes genomes: a test case for predicting lifestyles and emergence of pathogens.</title>
        <authorList>
            <person name="Haridas S."/>
            <person name="Albert R."/>
            <person name="Binder M."/>
            <person name="Bloem J."/>
            <person name="Labutti K."/>
            <person name="Salamov A."/>
            <person name="Andreopoulos B."/>
            <person name="Baker S."/>
            <person name="Barry K."/>
            <person name="Bills G."/>
            <person name="Bluhm B."/>
            <person name="Cannon C."/>
            <person name="Castanera R."/>
            <person name="Culley D."/>
            <person name="Daum C."/>
            <person name="Ezra D."/>
            <person name="Gonzalez J."/>
            <person name="Henrissat B."/>
            <person name="Kuo A."/>
            <person name="Liang C."/>
            <person name="Lipzen A."/>
            <person name="Lutzoni F."/>
            <person name="Magnuson J."/>
            <person name="Mondo S."/>
            <person name="Nolan M."/>
            <person name="Ohm R."/>
            <person name="Pangilinan J."/>
            <person name="Park H.-J."/>
            <person name="Ramirez L."/>
            <person name="Alfaro M."/>
            <person name="Sun H."/>
            <person name="Tritt A."/>
            <person name="Yoshinaga Y."/>
            <person name="Zwiers L.-H."/>
            <person name="Turgeon B."/>
            <person name="Goodwin S."/>
            <person name="Spatafora J."/>
            <person name="Crous P."/>
            <person name="Grigoriev I."/>
        </authorList>
    </citation>
    <scope>NUCLEOTIDE SEQUENCE</scope>
    <source>
        <strain evidence="2">CBS 121167</strain>
    </source>
</reference>
<keyword evidence="1" id="KW-1133">Transmembrane helix</keyword>
<dbReference type="RefSeq" id="XP_033399958.1">
    <property type="nucleotide sequence ID" value="XM_033536642.1"/>
</dbReference>
<sequence>IIAGSLDQKPTSAFGAKVQQALLLAPTVFPIIFAALMGKFFRTYGLYRAERGVTLGTLEQLVGCQSLFAAIERQVILRRLSLIGVVATLFWALSPIGGQSALRLLSTSTHSTTYNTTVKYLPVMADRYSFLRGYSSLTRGRPFVDAIFTTSLQTARTSVGGVDSPMDIWGNVKIPNYYSLTILDNATSGSWISVNHSKAMPSSLIGIPVAGIPSSGSSNFTIVSRQWSVNCSSNDYIQTCRTGICWSPEIPEKTSSFTFELGHFYPDDPTRGRDTETTKSEANLIFTSMAGVGENNSVPASVANCKIRAGDFESAIHCNGKSCSVEAMRPWTDNFEGNRAISAYEAGLLFRGIEGVFVFDAGDAGSSQTERWLLDPNTDFSPHRGQYVNMTNVPLQPLSYRLGIVVNTFSRATYGTEFFMEGLNKDIGYYDDAITDNGEHISFNSSQAQVENITGNVYVCHWTWTILLLTTSSILLLAGTISIFLKTITLAPDILGYASSMMRDNPHANVFVGGSYLDGLEKTRLLQNVKVMIADVEVDSEVGHVALATQEGRDPQRLQKGRMYD</sequence>
<name>A0A6A6BJN9_9PEZI</name>
<feature type="non-terminal residue" evidence="2">
    <location>
        <position position="1"/>
    </location>
</feature>
<evidence type="ECO:0000313" key="3">
    <source>
        <dbReference type="Proteomes" id="UP000799438"/>
    </source>
</evidence>
<dbReference type="OrthoDB" id="3692311at2759"/>
<organism evidence="2 3">
    <name type="scientific">Aplosporella prunicola CBS 121167</name>
    <dbReference type="NCBI Taxonomy" id="1176127"/>
    <lineage>
        <taxon>Eukaryota</taxon>
        <taxon>Fungi</taxon>
        <taxon>Dikarya</taxon>
        <taxon>Ascomycota</taxon>
        <taxon>Pezizomycotina</taxon>
        <taxon>Dothideomycetes</taxon>
        <taxon>Dothideomycetes incertae sedis</taxon>
        <taxon>Botryosphaeriales</taxon>
        <taxon>Aplosporellaceae</taxon>
        <taxon>Aplosporella</taxon>
    </lineage>
</organism>
<proteinExistence type="predicted"/>
<evidence type="ECO:0000313" key="2">
    <source>
        <dbReference type="EMBL" id="KAF2144246.1"/>
    </source>
</evidence>
<gene>
    <name evidence="2" type="ORF">K452DRAFT_223729</name>
</gene>
<feature type="transmembrane region" description="Helical" evidence="1">
    <location>
        <begin position="80"/>
        <end position="98"/>
    </location>
</feature>
<dbReference type="Proteomes" id="UP000799438">
    <property type="component" value="Unassembled WGS sequence"/>
</dbReference>
<dbReference type="EMBL" id="ML995480">
    <property type="protein sequence ID" value="KAF2144246.1"/>
    <property type="molecule type" value="Genomic_DNA"/>
</dbReference>
<keyword evidence="1" id="KW-0812">Transmembrane</keyword>
<accession>A0A6A6BJN9</accession>
<keyword evidence="3" id="KW-1185">Reference proteome</keyword>